<feature type="compositionally biased region" description="Basic and acidic residues" evidence="1">
    <location>
        <begin position="35"/>
        <end position="59"/>
    </location>
</feature>
<evidence type="ECO:0000256" key="2">
    <source>
        <dbReference type="SAM" id="Phobius"/>
    </source>
</evidence>
<accession>A0A5P8W2W3</accession>
<name>A0A5P8W2W3_9NOSO</name>
<evidence type="ECO:0000313" key="3">
    <source>
        <dbReference type="EMBL" id="QFS46359.1"/>
    </source>
</evidence>
<dbReference type="AlphaFoldDB" id="A0A5P8W2W3"/>
<evidence type="ECO:0000256" key="1">
    <source>
        <dbReference type="SAM" id="MobiDB-lite"/>
    </source>
</evidence>
<dbReference type="Proteomes" id="UP000326678">
    <property type="component" value="Chromosome Gxm1"/>
</dbReference>
<feature type="transmembrane region" description="Helical" evidence="2">
    <location>
        <begin position="7"/>
        <end position="30"/>
    </location>
</feature>
<proteinExistence type="predicted"/>
<keyword evidence="4" id="KW-1185">Reference proteome</keyword>
<feature type="region of interest" description="Disordered" evidence="1">
    <location>
        <begin position="33"/>
        <end position="59"/>
    </location>
</feature>
<evidence type="ECO:0000313" key="4">
    <source>
        <dbReference type="Proteomes" id="UP000326678"/>
    </source>
</evidence>
<reference evidence="3 4" key="1">
    <citation type="submission" date="2019-10" db="EMBL/GenBank/DDBJ databases">
        <title>Genomic and transcriptomic insights into the perfect genentic adaptation of a filamentous nitrogen-fixing cyanobacterium to rice fields.</title>
        <authorList>
            <person name="Chen Z."/>
        </authorList>
    </citation>
    <scope>NUCLEOTIDE SEQUENCE [LARGE SCALE GENOMIC DNA]</scope>
    <source>
        <strain evidence="3">CCNUC1</strain>
    </source>
</reference>
<keyword evidence="2" id="KW-0472">Membrane</keyword>
<dbReference type="EMBL" id="CP045226">
    <property type="protein sequence ID" value="QFS46359.1"/>
    <property type="molecule type" value="Genomic_DNA"/>
</dbReference>
<keyword evidence="2" id="KW-0812">Transmembrane</keyword>
<protein>
    <submittedName>
        <fullName evidence="3">Uncharacterized protein</fullName>
    </submittedName>
</protein>
<dbReference type="KEGG" id="nsh:GXM_03840"/>
<gene>
    <name evidence="3" type="ORF">GXM_03840</name>
</gene>
<organism evidence="3 4">
    <name type="scientific">Nostoc sphaeroides CCNUC1</name>
    <dbReference type="NCBI Taxonomy" id="2653204"/>
    <lineage>
        <taxon>Bacteria</taxon>
        <taxon>Bacillati</taxon>
        <taxon>Cyanobacteriota</taxon>
        <taxon>Cyanophyceae</taxon>
        <taxon>Nostocales</taxon>
        <taxon>Nostocaceae</taxon>
        <taxon>Nostoc</taxon>
    </lineage>
</organism>
<keyword evidence="2" id="KW-1133">Transmembrane helix</keyword>
<sequence>MSIGECLVIYVLTTIAFCAIIGDIGIMGYVQGWGKRNEPPRRQGRQGRKEKNTCDTKFL</sequence>